<evidence type="ECO:0000256" key="1">
    <source>
        <dbReference type="ARBA" id="ARBA00022723"/>
    </source>
</evidence>
<keyword evidence="4" id="KW-1185">Reference proteome</keyword>
<proteinExistence type="predicted"/>
<reference evidence="4" key="1">
    <citation type="journal article" date="2014" name="Nat. Commun.">
        <title>Genomic adaptations of the halophilic Dead Sea filamentous fungus Eurotium rubrum.</title>
        <authorList>
            <person name="Kis-Papo T."/>
            <person name="Weig A.R."/>
            <person name="Riley R."/>
            <person name="Persoh D."/>
            <person name="Salamov A."/>
            <person name="Sun H."/>
            <person name="Lipzen A."/>
            <person name="Wasser S.P."/>
            <person name="Rambold G."/>
            <person name="Grigoriev I.V."/>
            <person name="Nevo E."/>
        </authorList>
    </citation>
    <scope>NUCLEOTIDE SEQUENCE [LARGE SCALE GENOMIC DNA]</scope>
    <source>
        <strain evidence="4">CBS 135680</strain>
    </source>
</reference>
<evidence type="ECO:0000313" key="3">
    <source>
        <dbReference type="EMBL" id="EYE91649.1"/>
    </source>
</evidence>
<sequence length="85" mass="9299">MREDGKLIPLRVHTIILTAQHTPDVTVEELREAVIDQVIRKAIPSEYLDSQTIYHIQPSGDVGVTPSGKFAGVTGRKIVVDTYGG</sequence>
<dbReference type="SUPFAM" id="SSF55973">
    <property type="entry name" value="S-adenosylmethionine synthetase"/>
    <property type="match status" value="1"/>
</dbReference>
<dbReference type="GO" id="GO:0005524">
    <property type="term" value="F:ATP binding"/>
    <property type="evidence" value="ECO:0007669"/>
    <property type="project" value="InterPro"/>
</dbReference>
<dbReference type="InterPro" id="IPR022636">
    <property type="entry name" value="S-AdoMet_synthetase_sfam"/>
</dbReference>
<evidence type="ECO:0000259" key="2">
    <source>
        <dbReference type="Pfam" id="PF02772"/>
    </source>
</evidence>
<gene>
    <name evidence="3" type="ORF">EURHEDRAFT_389321</name>
</gene>
<dbReference type="OrthoDB" id="5852090at2759"/>
<dbReference type="RefSeq" id="XP_040635339.1">
    <property type="nucleotide sequence ID" value="XM_040779777.1"/>
</dbReference>
<dbReference type="STRING" id="1388766.A0A017S4V2"/>
<organism evidence="3 4">
    <name type="scientific">Aspergillus ruber (strain CBS 135680)</name>
    <dbReference type="NCBI Taxonomy" id="1388766"/>
    <lineage>
        <taxon>Eukaryota</taxon>
        <taxon>Fungi</taxon>
        <taxon>Dikarya</taxon>
        <taxon>Ascomycota</taxon>
        <taxon>Pezizomycotina</taxon>
        <taxon>Eurotiomycetes</taxon>
        <taxon>Eurotiomycetidae</taxon>
        <taxon>Eurotiales</taxon>
        <taxon>Aspergillaceae</taxon>
        <taxon>Aspergillus</taxon>
        <taxon>Aspergillus subgen. Aspergillus</taxon>
    </lineage>
</organism>
<dbReference type="PANTHER" id="PTHR11964">
    <property type="entry name" value="S-ADENOSYLMETHIONINE SYNTHETASE"/>
    <property type="match status" value="1"/>
</dbReference>
<dbReference type="AlphaFoldDB" id="A0A017S4V2"/>
<dbReference type="Pfam" id="PF02772">
    <property type="entry name" value="S-AdoMet_synt_M"/>
    <property type="match status" value="1"/>
</dbReference>
<feature type="domain" description="S-adenosylmethionine synthetase central" evidence="2">
    <location>
        <begin position="8"/>
        <end position="61"/>
    </location>
</feature>
<accession>A0A017S4V2</accession>
<dbReference type="GO" id="GO:0006556">
    <property type="term" value="P:S-adenosylmethionine biosynthetic process"/>
    <property type="evidence" value="ECO:0007669"/>
    <property type="project" value="InterPro"/>
</dbReference>
<dbReference type="Proteomes" id="UP000019804">
    <property type="component" value="Unassembled WGS sequence"/>
</dbReference>
<name>A0A017S4V2_ASPRC</name>
<protein>
    <recommendedName>
        <fullName evidence="2">S-adenosylmethionine synthetase central domain-containing protein</fullName>
    </recommendedName>
</protein>
<keyword evidence="1" id="KW-0479">Metal-binding</keyword>
<dbReference type="HOGENOM" id="CLU_184089_0_0_1"/>
<dbReference type="Gene3D" id="3.30.300.10">
    <property type="match status" value="1"/>
</dbReference>
<dbReference type="EMBL" id="KK088442">
    <property type="protein sequence ID" value="EYE91649.1"/>
    <property type="molecule type" value="Genomic_DNA"/>
</dbReference>
<dbReference type="GeneID" id="63694901"/>
<evidence type="ECO:0000313" key="4">
    <source>
        <dbReference type="Proteomes" id="UP000019804"/>
    </source>
</evidence>
<dbReference type="InterPro" id="IPR022629">
    <property type="entry name" value="S-AdoMet_synt_central"/>
</dbReference>
<dbReference type="InterPro" id="IPR002133">
    <property type="entry name" value="S-AdoMet_synthetase"/>
</dbReference>
<dbReference type="GO" id="GO:0046872">
    <property type="term" value="F:metal ion binding"/>
    <property type="evidence" value="ECO:0007669"/>
    <property type="project" value="UniProtKB-KW"/>
</dbReference>
<dbReference type="GO" id="GO:0004478">
    <property type="term" value="F:methionine adenosyltransferase activity"/>
    <property type="evidence" value="ECO:0007669"/>
    <property type="project" value="InterPro"/>
</dbReference>